<dbReference type="AlphaFoldDB" id="A0A8X6FFW4"/>
<protein>
    <submittedName>
        <fullName evidence="1">Uncharacterized protein</fullName>
    </submittedName>
</protein>
<reference evidence="1" key="1">
    <citation type="submission" date="2020-07" db="EMBL/GenBank/DDBJ databases">
        <title>Multicomponent nature underlies the extraordinary mechanical properties of spider dragline silk.</title>
        <authorList>
            <person name="Kono N."/>
            <person name="Nakamura H."/>
            <person name="Mori M."/>
            <person name="Yoshida Y."/>
            <person name="Ohtoshi R."/>
            <person name="Malay A.D."/>
            <person name="Moran D.A.P."/>
            <person name="Tomita M."/>
            <person name="Numata K."/>
            <person name="Arakawa K."/>
        </authorList>
    </citation>
    <scope>NUCLEOTIDE SEQUENCE</scope>
</reference>
<dbReference type="EMBL" id="BMAO01002202">
    <property type="protein sequence ID" value="GFQ79058.1"/>
    <property type="molecule type" value="Genomic_DNA"/>
</dbReference>
<proteinExistence type="predicted"/>
<evidence type="ECO:0000313" key="1">
    <source>
        <dbReference type="EMBL" id="GFQ79058.1"/>
    </source>
</evidence>
<comment type="caution">
    <text evidence="1">The sequence shown here is derived from an EMBL/GenBank/DDBJ whole genome shotgun (WGS) entry which is preliminary data.</text>
</comment>
<sequence>MIRRRCRDFSEGRQNVHDQQCRGHPSIVDVGLVEDEDLQTTMTRGLHPQAVDFHDTTLKTYIYCCDSDYYYVEKYLQ</sequence>
<keyword evidence="2" id="KW-1185">Reference proteome</keyword>
<name>A0A8X6FFW4_TRICU</name>
<gene>
    <name evidence="1" type="ORF">TNCT_113611</name>
</gene>
<dbReference type="Proteomes" id="UP000887116">
    <property type="component" value="Unassembled WGS sequence"/>
</dbReference>
<accession>A0A8X6FFW4</accession>
<evidence type="ECO:0000313" key="2">
    <source>
        <dbReference type="Proteomes" id="UP000887116"/>
    </source>
</evidence>
<organism evidence="1 2">
    <name type="scientific">Trichonephila clavata</name>
    <name type="common">Joro spider</name>
    <name type="synonym">Nephila clavata</name>
    <dbReference type="NCBI Taxonomy" id="2740835"/>
    <lineage>
        <taxon>Eukaryota</taxon>
        <taxon>Metazoa</taxon>
        <taxon>Ecdysozoa</taxon>
        <taxon>Arthropoda</taxon>
        <taxon>Chelicerata</taxon>
        <taxon>Arachnida</taxon>
        <taxon>Araneae</taxon>
        <taxon>Araneomorphae</taxon>
        <taxon>Entelegynae</taxon>
        <taxon>Araneoidea</taxon>
        <taxon>Nephilidae</taxon>
        <taxon>Trichonephila</taxon>
    </lineage>
</organism>